<comment type="caution">
    <text evidence="2">The sequence shown here is derived from an EMBL/GenBank/DDBJ whole genome shotgun (WGS) entry which is preliminary data.</text>
</comment>
<reference evidence="2" key="1">
    <citation type="submission" date="2018-10" db="EMBL/GenBank/DDBJ databases">
        <title>Acidithiobacillus sulfuriphilus sp. nov.: an extremely acidophilic sulfur-oxidizing chemolithotroph isolated from a neutral pH environment.</title>
        <authorList>
            <person name="Falagan C."/>
            <person name="Moya-Beltran A."/>
            <person name="Quatrini R."/>
            <person name="Johnson D.B."/>
        </authorList>
    </citation>
    <scope>NUCLEOTIDE SEQUENCE [LARGE SCALE GENOMIC DNA]</scope>
    <source>
        <strain evidence="2">CJ-2</strain>
    </source>
</reference>
<protein>
    <submittedName>
        <fullName evidence="2">Filamentous hemagglutinin N-terminal domain-containing protein</fullName>
    </submittedName>
</protein>
<feature type="signal peptide" evidence="1">
    <location>
        <begin position="1"/>
        <end position="46"/>
    </location>
</feature>
<name>A0A3M8R6Y5_9PROT</name>
<dbReference type="NCBIfam" id="TIGR01901">
    <property type="entry name" value="adhes_NPXG"/>
    <property type="match status" value="1"/>
</dbReference>
<dbReference type="AlphaFoldDB" id="A0A3M8R6Y5"/>
<keyword evidence="1" id="KW-0732">Signal</keyword>
<sequence length="825" mass="82412">MVERAFTGREIMSMYRTDQCQQFRRRTLVVSIGAVLATLAAAPAFAAPSPGQVPGQGNVIYSGGTTVTVTTGALPGPTYTSGETITISGAAATPAVVLQWGGSSASTLNSSGTPGFNIGNQASVTIANNATGPGATPIQLSVLNIDASGNPSQLYGQLVYTGGTTAGPGSLWVANPNGIVVGSTAVINAPNGLALLNDPAATSLGFAQSFASGSVPINFQGGNNIANVGVAIQSGASLGSVGGFLLVAGYGSVNIASAASSTVPLIVDGGIGANANVTTGILTPNDNSSVPGYYTDALTTVAVSLGTTLAPFTNLSAIVDGDIVNTGVLTVTQGQINWINGTFANASTGTLNVSAAAGQSYGVLGFNTFATSTYIPSGLTPSLQTLYGNTSSAAPTGNFTNLGTVNATGSSLGQVFFVEGFQNDYGATLNVSGSVSGSLYIDSSSNGVTLAGSVSSLSGNLVIAAFGAYTLGIYTPVSVTGTSSSISLYGNQVDITQPLSATGASSTFSYASIEPGSAQLNLAATGSITANAVNMGTSGPALSNFGINGTIDGVTSVVFGSTNSPTGDVSGAGTITTNNLTFANLQGSVNNITSGVIALNGFHLQAGTTGTMNITVNADGSSAQGINLNLTGNGVINSGNTVAIGFSGAQPANINSILYVQASGTLQVDAGTGPNNYTSIAVPNTTFGLFQFPGLVYLQSQQSVTVGSTTAPVVIANAYSPMAQVGRAGVFLIAPTINYWANVLYTNGNAGVVFAAPYNGLGFPNAVINGNSGNTYVTDGMPTVYFMRSVPVSATYPYGLELVPTDTFTNANGQLQQFQTFLNLY</sequence>
<evidence type="ECO:0000313" key="2">
    <source>
        <dbReference type="EMBL" id="RNF64336.1"/>
    </source>
</evidence>
<proteinExistence type="predicted"/>
<dbReference type="EMBL" id="RIZI01000150">
    <property type="protein sequence ID" value="RNF64336.1"/>
    <property type="molecule type" value="Genomic_DNA"/>
</dbReference>
<dbReference type="InterPro" id="IPR008638">
    <property type="entry name" value="FhaB/CdiA-like_TPS"/>
</dbReference>
<feature type="chain" id="PRO_5018054978" evidence="1">
    <location>
        <begin position="47"/>
        <end position="825"/>
    </location>
</feature>
<evidence type="ECO:0000256" key="1">
    <source>
        <dbReference type="SAM" id="SignalP"/>
    </source>
</evidence>
<accession>A0A3M8R6Y5</accession>
<organism evidence="2">
    <name type="scientific">Acidithiobacillus sulfuriphilus</name>
    <dbReference type="NCBI Taxonomy" id="1867749"/>
    <lineage>
        <taxon>Bacteria</taxon>
        <taxon>Pseudomonadati</taxon>
        <taxon>Pseudomonadota</taxon>
        <taxon>Acidithiobacillia</taxon>
        <taxon>Acidithiobacillales</taxon>
        <taxon>Acidithiobacillaceae</taxon>
        <taxon>Acidithiobacillus</taxon>
    </lineage>
</organism>
<gene>
    <name evidence="2" type="ORF">EC580_05820</name>
</gene>